<name>A0A0W1JL85_DESHA</name>
<dbReference type="InterPro" id="IPR018490">
    <property type="entry name" value="cNMP-bd_dom_sf"/>
</dbReference>
<dbReference type="SUPFAM" id="SSF51206">
    <property type="entry name" value="cAMP-binding domain-like"/>
    <property type="match status" value="1"/>
</dbReference>
<dbReference type="Gene3D" id="2.60.120.10">
    <property type="entry name" value="Jelly Rolls"/>
    <property type="match status" value="1"/>
</dbReference>
<protein>
    <submittedName>
        <fullName evidence="1">Crp/Fnr family transcriptional regulator</fullName>
    </submittedName>
</protein>
<evidence type="ECO:0000313" key="2">
    <source>
        <dbReference type="Proteomes" id="UP000054623"/>
    </source>
</evidence>
<accession>A0A0W1JL85</accession>
<dbReference type="EMBL" id="LOCK01000015">
    <property type="protein sequence ID" value="KTE92411.1"/>
    <property type="molecule type" value="Genomic_DNA"/>
</dbReference>
<dbReference type="OrthoDB" id="9127033at2"/>
<organism evidence="1 2">
    <name type="scientific">Desulfitobacterium hafniense</name>
    <name type="common">Desulfitobacterium frappieri</name>
    <dbReference type="NCBI Taxonomy" id="49338"/>
    <lineage>
        <taxon>Bacteria</taxon>
        <taxon>Bacillati</taxon>
        <taxon>Bacillota</taxon>
        <taxon>Clostridia</taxon>
        <taxon>Eubacteriales</taxon>
        <taxon>Desulfitobacteriaceae</taxon>
        <taxon>Desulfitobacterium</taxon>
    </lineage>
</organism>
<comment type="caution">
    <text evidence="1">The sequence shown here is derived from an EMBL/GenBank/DDBJ whole genome shotgun (WGS) entry which is preliminary data.</text>
</comment>
<dbReference type="Proteomes" id="UP000054623">
    <property type="component" value="Unassembled WGS sequence"/>
</dbReference>
<dbReference type="AlphaFoldDB" id="A0A0W1JL85"/>
<dbReference type="InterPro" id="IPR014710">
    <property type="entry name" value="RmlC-like_jellyroll"/>
</dbReference>
<gene>
    <name evidence="1" type="ORF">AT727_19695</name>
</gene>
<proteinExistence type="predicted"/>
<evidence type="ECO:0000313" key="1">
    <source>
        <dbReference type="EMBL" id="KTE92411.1"/>
    </source>
</evidence>
<reference evidence="1 2" key="1">
    <citation type="submission" date="2015-12" db="EMBL/GenBank/DDBJ databases">
        <title>Draft Genome Sequence of Desulfitobacterium hafniense Strain DH, a Sulfate-reducing Bacterium Isolated from Paddy Soils.</title>
        <authorList>
            <person name="Bao P."/>
            <person name="Zhang X."/>
            <person name="Li G."/>
        </authorList>
    </citation>
    <scope>NUCLEOTIDE SEQUENCE [LARGE SCALE GENOMIC DNA]</scope>
    <source>
        <strain evidence="1 2">DH</strain>
    </source>
</reference>
<sequence>MNQPCKNNPFCSSMAPTIRELLCSHATTTYQISRQIQAINQGDKQLEIIVDGVLIAFTILEDGTQKGIELIKKGDILGTHLLFDKLEYSPYHTMALNEIKKCIFPVKYIEGLFHENSLFAQALMQNLSRHLAKNNIFWMSMHSKDGEEKVKYIYKLLQDSNVDMNKIIQEDLALIAGVSRTTVARAMKTIYKK</sequence>